<evidence type="ECO:0000313" key="6">
    <source>
        <dbReference type="Proteomes" id="UP000572635"/>
    </source>
</evidence>
<organism evidence="5 6">
    <name type="scientific">Nocardiopsis composta</name>
    <dbReference type="NCBI Taxonomy" id="157465"/>
    <lineage>
        <taxon>Bacteria</taxon>
        <taxon>Bacillati</taxon>
        <taxon>Actinomycetota</taxon>
        <taxon>Actinomycetes</taxon>
        <taxon>Streptosporangiales</taxon>
        <taxon>Nocardiopsidaceae</taxon>
        <taxon>Nocardiopsis</taxon>
    </lineage>
</organism>
<dbReference type="GO" id="GO:0030288">
    <property type="term" value="C:outer membrane-bounded periplasmic space"/>
    <property type="evidence" value="ECO:0007669"/>
    <property type="project" value="TreeGrafter"/>
</dbReference>
<dbReference type="PANTHER" id="PTHR30036">
    <property type="entry name" value="D-XYLOSE-BINDING PERIPLASMIC PROTEIN"/>
    <property type="match status" value="1"/>
</dbReference>
<evidence type="ECO:0000259" key="4">
    <source>
        <dbReference type="Pfam" id="PF13407"/>
    </source>
</evidence>
<keyword evidence="2 3" id="KW-0732">Signal</keyword>
<dbReference type="Gene3D" id="3.40.50.2300">
    <property type="match status" value="2"/>
</dbReference>
<evidence type="ECO:0000256" key="1">
    <source>
        <dbReference type="ARBA" id="ARBA00004196"/>
    </source>
</evidence>
<feature type="signal peptide" evidence="3">
    <location>
        <begin position="1"/>
        <end position="28"/>
    </location>
</feature>
<feature type="chain" id="PRO_5031104408" evidence="3">
    <location>
        <begin position="29"/>
        <end position="377"/>
    </location>
</feature>
<dbReference type="InterPro" id="IPR050555">
    <property type="entry name" value="Bact_Solute-Bind_Prot2"/>
</dbReference>
<name>A0A7W8VDA8_9ACTN</name>
<dbReference type="SUPFAM" id="SSF53822">
    <property type="entry name" value="Periplasmic binding protein-like I"/>
    <property type="match status" value="1"/>
</dbReference>
<dbReference type="PANTHER" id="PTHR30036:SF1">
    <property type="entry name" value="D-XYLOSE-BINDING PERIPLASMIC PROTEIN"/>
    <property type="match status" value="1"/>
</dbReference>
<dbReference type="InterPro" id="IPR028082">
    <property type="entry name" value="Peripla_BP_I"/>
</dbReference>
<feature type="domain" description="Periplasmic binding protein" evidence="4">
    <location>
        <begin position="50"/>
        <end position="311"/>
    </location>
</feature>
<keyword evidence="6" id="KW-1185">Reference proteome</keyword>
<dbReference type="Proteomes" id="UP000572635">
    <property type="component" value="Unassembled WGS sequence"/>
</dbReference>
<evidence type="ECO:0000256" key="2">
    <source>
        <dbReference type="ARBA" id="ARBA00022729"/>
    </source>
</evidence>
<comment type="subcellular location">
    <subcellularLocation>
        <location evidence="1">Cell envelope</location>
    </subcellularLocation>
</comment>
<dbReference type="PROSITE" id="PS51257">
    <property type="entry name" value="PROKAR_LIPOPROTEIN"/>
    <property type="match status" value="1"/>
</dbReference>
<dbReference type="CDD" id="cd19995">
    <property type="entry name" value="PBP1_ABC_xylose_binding-like"/>
    <property type="match status" value="1"/>
</dbReference>
<gene>
    <name evidence="5" type="ORF">HDA36_001823</name>
</gene>
<dbReference type="AlphaFoldDB" id="A0A7W8VDA8"/>
<proteinExistence type="predicted"/>
<comment type="caution">
    <text evidence="5">The sequence shown here is derived from an EMBL/GenBank/DDBJ whole genome shotgun (WGS) entry which is preliminary data.</text>
</comment>
<protein>
    <submittedName>
        <fullName evidence="5">D-xylose transport system substrate-binding protein</fullName>
    </submittedName>
</protein>
<accession>A0A7W8VDA8</accession>
<evidence type="ECO:0000313" key="5">
    <source>
        <dbReference type="EMBL" id="MBB5431739.1"/>
    </source>
</evidence>
<reference evidence="5 6" key="1">
    <citation type="submission" date="2020-08" db="EMBL/GenBank/DDBJ databases">
        <title>Sequencing the genomes of 1000 actinobacteria strains.</title>
        <authorList>
            <person name="Klenk H.-P."/>
        </authorList>
    </citation>
    <scope>NUCLEOTIDE SEQUENCE [LARGE SCALE GENOMIC DNA]</scope>
    <source>
        <strain evidence="5 6">DSM 44551</strain>
    </source>
</reference>
<sequence>MKSKNTMLRGAAAGAAAVLALLATGCGATTTGGGTGDGETHSVDEGFSVGLLLPESKTARYDKFDKPYFEEALAERCEKCDLLYQNADQQTSKQQSQAEAMLTDGVDVLVLDAVDSEAAAGIVKNAQSQGVPVVAYDRLAEGGVDYYVSFDNKEVGRVQGRALLEALDKEKAGDDAEIVMINGAPTDPNAGDFKAGAHEVLDGQVEIGQEFDTPDWSPDRAQTQMEQAITSIGADDIAGVYSANDGMAAGIVAALKSAGVDDLPPITGQDAELAGIQRVIAGEQYMTVYKSIRPEAEIAADMAVAAATGEEYDGGEHSISKVEDGSGEEVSAVLLEPVSVTADQVEETVVSDGFYTVEEICTKDYADTDFCTEMSES</sequence>
<dbReference type="EMBL" id="JACHDB010000001">
    <property type="protein sequence ID" value="MBB5431739.1"/>
    <property type="molecule type" value="Genomic_DNA"/>
</dbReference>
<evidence type="ECO:0000256" key="3">
    <source>
        <dbReference type="SAM" id="SignalP"/>
    </source>
</evidence>
<dbReference type="GO" id="GO:0030246">
    <property type="term" value="F:carbohydrate binding"/>
    <property type="evidence" value="ECO:0007669"/>
    <property type="project" value="TreeGrafter"/>
</dbReference>
<dbReference type="InterPro" id="IPR025997">
    <property type="entry name" value="SBP_2_dom"/>
</dbReference>
<dbReference type="Pfam" id="PF13407">
    <property type="entry name" value="Peripla_BP_4"/>
    <property type="match status" value="1"/>
</dbReference>